<proteinExistence type="predicted"/>
<organism evidence="2 3">
    <name type="scientific">Mesoplasma chauliocola</name>
    <dbReference type="NCBI Taxonomy" id="216427"/>
    <lineage>
        <taxon>Bacteria</taxon>
        <taxon>Bacillati</taxon>
        <taxon>Mycoplasmatota</taxon>
        <taxon>Mollicutes</taxon>
        <taxon>Entomoplasmatales</taxon>
        <taxon>Entomoplasmataceae</taxon>
        <taxon>Mesoplasma</taxon>
    </lineage>
</organism>
<dbReference type="KEGG" id="mchc:CK556_01245"/>
<protein>
    <submittedName>
        <fullName evidence="2">Uncharacterized protein</fullName>
    </submittedName>
</protein>
<keyword evidence="1" id="KW-0175">Coiled coil</keyword>
<dbReference type="EMBL" id="CP023173">
    <property type="protein sequence ID" value="ASZ08981.1"/>
    <property type="molecule type" value="Genomic_DNA"/>
</dbReference>
<accession>A0A249SNB3</accession>
<feature type="coiled-coil region" evidence="1">
    <location>
        <begin position="74"/>
        <end position="145"/>
    </location>
</feature>
<dbReference type="RefSeq" id="WP_027875268.1">
    <property type="nucleotide sequence ID" value="NZ_CP023173.1"/>
</dbReference>
<name>A0A249SNB3_9MOLU</name>
<dbReference type="AlphaFoldDB" id="A0A249SNB3"/>
<evidence type="ECO:0000256" key="1">
    <source>
        <dbReference type="SAM" id="Coils"/>
    </source>
</evidence>
<reference evidence="2 3" key="1">
    <citation type="submission" date="2017-08" db="EMBL/GenBank/DDBJ databases">
        <title>Complete Genome Sequence of Mesoplasma chauliocola.</title>
        <authorList>
            <person name="Knight T.F.Jr."/>
            <person name="Citino T."/>
        </authorList>
    </citation>
    <scope>NUCLEOTIDE SEQUENCE [LARGE SCALE GENOMIC DNA]</scope>
    <source>
        <strain evidence="2 3">CHPA-2</strain>
    </source>
</reference>
<gene>
    <name evidence="2" type="ORF">CK556_01245</name>
</gene>
<evidence type="ECO:0000313" key="3">
    <source>
        <dbReference type="Proteomes" id="UP000232229"/>
    </source>
</evidence>
<keyword evidence="3" id="KW-1185">Reference proteome</keyword>
<dbReference type="Proteomes" id="UP000232229">
    <property type="component" value="Chromosome"/>
</dbReference>
<sequence>MPWKIVKTEKEVVVTQDELGSFKLKDEAITEAKNLAREFKLIARIYDSKDNTHSSEEMTIDYTSFFNSKEIHERSLSELKLAKAEVNVAKLELEQRKKELKSNKVEFEKPAFKMKVKNAKTRFKKAKLNLKAAEKRVKLQEKKEN</sequence>
<evidence type="ECO:0000313" key="2">
    <source>
        <dbReference type="EMBL" id="ASZ08981.1"/>
    </source>
</evidence>